<sequence>MLTSQVWRSTGRLADGREVIYFDETPDSGRSAATDLRPLDAFSSGSELRHDPLLDEWVVLAAHRQNRTFLPPADQCPLDPTRGDRRTEIPADDYDVAVFENRFPSLATTAAPVPAPGDPDDPALALRPGVGRCEVVCFTSDHSASFADLTPRRARTVIEAWADRTAELNAMPEIAHVYPFENRGEEIGVTLHHPHGQIYGYPFAPPRITRMREAARRHRERTGCNLFDDVVAAERKAARRVVVEGEHWTAFVPAAARWPYEVQLFPQHRVPDLPSLDDAQRAELAAVYLDLLRAFDGLFEGPVPYISAWNQSPVDASGAPDPGFGLHLQLFTTKRAHRKLKYLAGSESGMAAWINDIAPEDAAQRLRTALNEGRERNGDAL</sequence>
<evidence type="ECO:0000259" key="17">
    <source>
        <dbReference type="Pfam" id="PF02744"/>
    </source>
</evidence>
<keyword evidence="12 15" id="KW-0119">Carbohydrate metabolism</keyword>
<evidence type="ECO:0000256" key="5">
    <source>
        <dbReference type="ARBA" id="ARBA00012384"/>
    </source>
</evidence>
<comment type="catalytic activity">
    <reaction evidence="1 15">
        <text>alpha-D-galactose 1-phosphate + UDP-alpha-D-glucose = alpha-D-glucose 1-phosphate + UDP-alpha-D-galactose</text>
        <dbReference type="Rhea" id="RHEA:13989"/>
        <dbReference type="ChEBI" id="CHEBI:58336"/>
        <dbReference type="ChEBI" id="CHEBI:58601"/>
        <dbReference type="ChEBI" id="CHEBI:58885"/>
        <dbReference type="ChEBI" id="CHEBI:66914"/>
        <dbReference type="EC" id="2.7.7.12"/>
    </reaction>
</comment>
<dbReference type="GO" id="GO:0008270">
    <property type="term" value="F:zinc ion binding"/>
    <property type="evidence" value="ECO:0007669"/>
    <property type="project" value="InterPro"/>
</dbReference>
<evidence type="ECO:0000256" key="1">
    <source>
        <dbReference type="ARBA" id="ARBA00001107"/>
    </source>
</evidence>
<dbReference type="InterPro" id="IPR001937">
    <property type="entry name" value="GalP_UDPtransf1"/>
</dbReference>
<dbReference type="Pfam" id="PF01087">
    <property type="entry name" value="GalP_UDP_transf"/>
    <property type="match status" value="1"/>
</dbReference>
<evidence type="ECO:0000256" key="3">
    <source>
        <dbReference type="ARBA" id="ARBA00004947"/>
    </source>
</evidence>
<keyword evidence="7 15" id="KW-0808">Transferase</keyword>
<dbReference type="PROSITE" id="PS00117">
    <property type="entry name" value="GAL_P_UDP_TRANSF_I"/>
    <property type="match status" value="1"/>
</dbReference>
<evidence type="ECO:0000256" key="12">
    <source>
        <dbReference type="ARBA" id="ARBA00023277"/>
    </source>
</evidence>
<comment type="pathway">
    <text evidence="3 15">Carbohydrate metabolism; galactose metabolism.</text>
</comment>
<dbReference type="Pfam" id="PF02744">
    <property type="entry name" value="GalP_UDP_tr_C"/>
    <property type="match status" value="1"/>
</dbReference>
<dbReference type="SUPFAM" id="SSF54197">
    <property type="entry name" value="HIT-like"/>
    <property type="match status" value="2"/>
</dbReference>
<dbReference type="GO" id="GO:0033499">
    <property type="term" value="P:galactose catabolic process via UDP-galactose, Leloir pathway"/>
    <property type="evidence" value="ECO:0007669"/>
    <property type="project" value="TreeGrafter"/>
</dbReference>
<dbReference type="InterPro" id="IPR005850">
    <property type="entry name" value="GalP_Utransf_C"/>
</dbReference>
<dbReference type="InterPro" id="IPR019779">
    <property type="entry name" value="GalP_UDPtransf1_His-AS"/>
</dbReference>
<comment type="similarity">
    <text evidence="4 15">Belongs to the galactose-1-phosphate uridylyltransferase type 1 family.</text>
</comment>
<dbReference type="InterPro" id="IPR005849">
    <property type="entry name" value="GalP_Utransf_N"/>
</dbReference>
<organism evidence="18 19">
    <name type="scientific">Spinactinospora alkalitolerans</name>
    <dbReference type="NCBI Taxonomy" id="687207"/>
    <lineage>
        <taxon>Bacteria</taxon>
        <taxon>Bacillati</taxon>
        <taxon>Actinomycetota</taxon>
        <taxon>Actinomycetes</taxon>
        <taxon>Streptosporangiales</taxon>
        <taxon>Nocardiopsidaceae</taxon>
        <taxon>Spinactinospora</taxon>
    </lineage>
</organism>
<feature type="domain" description="Galactose-1-phosphate uridyl transferase N-terminal" evidence="16">
    <location>
        <begin position="46"/>
        <end position="205"/>
    </location>
</feature>
<dbReference type="RefSeq" id="WP_376766985.1">
    <property type="nucleotide sequence ID" value="NZ_BAAAYY010000037.1"/>
</dbReference>
<reference evidence="18 19" key="1">
    <citation type="submission" date="2020-07" db="EMBL/GenBank/DDBJ databases">
        <title>Sequencing the genomes of 1000 actinobacteria strains.</title>
        <authorList>
            <person name="Klenk H.-P."/>
        </authorList>
    </citation>
    <scope>NUCLEOTIDE SEQUENCE [LARGE SCALE GENOMIC DNA]</scope>
    <source>
        <strain evidence="18 19">CXB654</strain>
    </source>
</reference>
<keyword evidence="8 15" id="KW-0548">Nucleotidyltransferase</keyword>
<evidence type="ECO:0000256" key="8">
    <source>
        <dbReference type="ARBA" id="ARBA00022695"/>
    </source>
</evidence>
<evidence type="ECO:0000256" key="10">
    <source>
        <dbReference type="ARBA" id="ARBA00022833"/>
    </source>
</evidence>
<dbReference type="InterPro" id="IPR036265">
    <property type="entry name" value="HIT-like_sf"/>
</dbReference>
<gene>
    <name evidence="18" type="ORF">HDA32_004865</name>
</gene>
<dbReference type="NCBIfam" id="TIGR00209">
    <property type="entry name" value="galT_1"/>
    <property type="match status" value="1"/>
</dbReference>
<evidence type="ECO:0000256" key="4">
    <source>
        <dbReference type="ARBA" id="ARBA00010951"/>
    </source>
</evidence>
<protein>
    <recommendedName>
        <fullName evidence="6 13">Galactose-1-phosphate uridylyltransferase</fullName>
        <ecNumber evidence="5 13">2.7.7.12</ecNumber>
    </recommendedName>
</protein>
<evidence type="ECO:0000256" key="7">
    <source>
        <dbReference type="ARBA" id="ARBA00022679"/>
    </source>
</evidence>
<keyword evidence="19" id="KW-1185">Reference proteome</keyword>
<accession>A0A852U2J8</accession>
<comment type="cofactor">
    <cofactor evidence="2">
        <name>Zn(2+)</name>
        <dbReference type="ChEBI" id="CHEBI:29105"/>
    </cofactor>
</comment>
<dbReference type="PIRSF" id="PIRSF000808">
    <property type="entry name" value="GalT"/>
    <property type="match status" value="1"/>
</dbReference>
<dbReference type="EC" id="2.7.7.12" evidence="5 13"/>
<evidence type="ECO:0000256" key="13">
    <source>
        <dbReference type="NCBIfam" id="TIGR00209"/>
    </source>
</evidence>
<evidence type="ECO:0000256" key="2">
    <source>
        <dbReference type="ARBA" id="ARBA00001947"/>
    </source>
</evidence>
<proteinExistence type="inferred from homology"/>
<dbReference type="PANTHER" id="PTHR11943">
    <property type="entry name" value="GALACTOSE-1-PHOSPHATE URIDYLYLTRANSFERASE"/>
    <property type="match status" value="1"/>
</dbReference>
<comment type="caution">
    <text evidence="18">The sequence shown here is derived from an EMBL/GenBank/DDBJ whole genome shotgun (WGS) entry which is preliminary data.</text>
</comment>
<dbReference type="PANTHER" id="PTHR11943:SF1">
    <property type="entry name" value="GALACTOSE-1-PHOSPHATE URIDYLYLTRANSFERASE"/>
    <property type="match status" value="1"/>
</dbReference>
<evidence type="ECO:0000313" key="18">
    <source>
        <dbReference type="EMBL" id="NYE49745.1"/>
    </source>
</evidence>
<keyword evidence="11 15" id="KW-0299">Galactose metabolism</keyword>
<evidence type="ECO:0000259" key="16">
    <source>
        <dbReference type="Pfam" id="PF01087"/>
    </source>
</evidence>
<dbReference type="EMBL" id="JACCCC010000001">
    <property type="protein sequence ID" value="NYE49745.1"/>
    <property type="molecule type" value="Genomic_DNA"/>
</dbReference>
<keyword evidence="10" id="KW-0862">Zinc</keyword>
<dbReference type="UniPathway" id="UPA00214"/>
<evidence type="ECO:0000313" key="19">
    <source>
        <dbReference type="Proteomes" id="UP000589036"/>
    </source>
</evidence>
<dbReference type="Gene3D" id="3.30.428.10">
    <property type="entry name" value="HIT-like"/>
    <property type="match status" value="2"/>
</dbReference>
<evidence type="ECO:0000256" key="9">
    <source>
        <dbReference type="ARBA" id="ARBA00022723"/>
    </source>
</evidence>
<feature type="active site" description="Tele-UMP-histidine intermediate" evidence="14">
    <location>
        <position position="195"/>
    </location>
</feature>
<evidence type="ECO:0000256" key="14">
    <source>
        <dbReference type="PIRSR" id="PIRSR000808-1"/>
    </source>
</evidence>
<dbReference type="GO" id="GO:0008108">
    <property type="term" value="F:UDP-glucose:hexose-1-phosphate uridylyltransferase activity"/>
    <property type="evidence" value="ECO:0007669"/>
    <property type="project" value="UniProtKB-UniRule"/>
</dbReference>
<evidence type="ECO:0000256" key="11">
    <source>
        <dbReference type="ARBA" id="ARBA00023144"/>
    </source>
</evidence>
<name>A0A852U2J8_9ACTN</name>
<keyword evidence="9 15" id="KW-0479">Metal-binding</keyword>
<dbReference type="GO" id="GO:0005737">
    <property type="term" value="C:cytoplasm"/>
    <property type="evidence" value="ECO:0007669"/>
    <property type="project" value="TreeGrafter"/>
</dbReference>
<dbReference type="AlphaFoldDB" id="A0A852U2J8"/>
<feature type="domain" description="Galactose-1-phosphate uridyl transferase C-terminal" evidence="17">
    <location>
        <begin position="219"/>
        <end position="371"/>
    </location>
</feature>
<evidence type="ECO:0000256" key="6">
    <source>
        <dbReference type="ARBA" id="ARBA00016340"/>
    </source>
</evidence>
<dbReference type="Proteomes" id="UP000589036">
    <property type="component" value="Unassembled WGS sequence"/>
</dbReference>
<evidence type="ECO:0000256" key="15">
    <source>
        <dbReference type="RuleBase" id="RU000506"/>
    </source>
</evidence>